<keyword evidence="3" id="KW-1185">Reference proteome</keyword>
<proteinExistence type="predicted"/>
<dbReference type="Proteomes" id="UP001215598">
    <property type="component" value="Unassembled WGS sequence"/>
</dbReference>
<sequence length="294" mass="33100">STLSESILSLPTEITVEIFRRCCAPDARSRPHPSEGPLLLAQICHQWRQIAIHAPEFWRDLNFTDRLSVDLFKLWLERSGNLPLKLELYGWDIARTGLCVVHSHRWQDVKFGLPFAFYTPNLGNISFPILRSISLDNFHLAGRGEGSVTMYNTPLLREAHILTLPDVKVNLLWSQLTSLTLRSTIDLAECITVLRGCPDLRKLTVFTSGQGPVHTDFVVLPTLESLQCNFTTVPILEHLTLPRLQRLCVTDTARPQHADVLKNFIRRSACPLHSLVIAGHNLGLEAFISCLTAL</sequence>
<dbReference type="InterPro" id="IPR001810">
    <property type="entry name" value="F-box_dom"/>
</dbReference>
<name>A0AAD7MLW3_9AGAR</name>
<feature type="non-terminal residue" evidence="2">
    <location>
        <position position="294"/>
    </location>
</feature>
<dbReference type="AlphaFoldDB" id="A0AAD7MLW3"/>
<evidence type="ECO:0000259" key="1">
    <source>
        <dbReference type="Pfam" id="PF12937"/>
    </source>
</evidence>
<gene>
    <name evidence="2" type="ORF">B0H16DRAFT_1245716</name>
</gene>
<dbReference type="Gene3D" id="1.20.1280.50">
    <property type="match status" value="1"/>
</dbReference>
<organism evidence="2 3">
    <name type="scientific">Mycena metata</name>
    <dbReference type="NCBI Taxonomy" id="1033252"/>
    <lineage>
        <taxon>Eukaryota</taxon>
        <taxon>Fungi</taxon>
        <taxon>Dikarya</taxon>
        <taxon>Basidiomycota</taxon>
        <taxon>Agaricomycotina</taxon>
        <taxon>Agaricomycetes</taxon>
        <taxon>Agaricomycetidae</taxon>
        <taxon>Agaricales</taxon>
        <taxon>Marasmiineae</taxon>
        <taxon>Mycenaceae</taxon>
        <taxon>Mycena</taxon>
    </lineage>
</organism>
<protein>
    <recommendedName>
        <fullName evidence="1">F-box domain-containing protein</fullName>
    </recommendedName>
</protein>
<evidence type="ECO:0000313" key="3">
    <source>
        <dbReference type="Proteomes" id="UP001215598"/>
    </source>
</evidence>
<accession>A0AAD7MLW3</accession>
<dbReference type="SUPFAM" id="SSF81383">
    <property type="entry name" value="F-box domain"/>
    <property type="match status" value="1"/>
</dbReference>
<comment type="caution">
    <text evidence="2">The sequence shown here is derived from an EMBL/GenBank/DDBJ whole genome shotgun (WGS) entry which is preliminary data.</text>
</comment>
<dbReference type="Pfam" id="PF12937">
    <property type="entry name" value="F-box-like"/>
    <property type="match status" value="1"/>
</dbReference>
<feature type="domain" description="F-box" evidence="1">
    <location>
        <begin position="7"/>
        <end position="63"/>
    </location>
</feature>
<dbReference type="EMBL" id="JARKIB010000210">
    <property type="protein sequence ID" value="KAJ7723527.1"/>
    <property type="molecule type" value="Genomic_DNA"/>
</dbReference>
<feature type="non-terminal residue" evidence="2">
    <location>
        <position position="1"/>
    </location>
</feature>
<evidence type="ECO:0000313" key="2">
    <source>
        <dbReference type="EMBL" id="KAJ7723527.1"/>
    </source>
</evidence>
<reference evidence="2" key="1">
    <citation type="submission" date="2023-03" db="EMBL/GenBank/DDBJ databases">
        <title>Massive genome expansion in bonnet fungi (Mycena s.s.) driven by repeated elements and novel gene families across ecological guilds.</title>
        <authorList>
            <consortium name="Lawrence Berkeley National Laboratory"/>
            <person name="Harder C.B."/>
            <person name="Miyauchi S."/>
            <person name="Viragh M."/>
            <person name="Kuo A."/>
            <person name="Thoen E."/>
            <person name="Andreopoulos B."/>
            <person name="Lu D."/>
            <person name="Skrede I."/>
            <person name="Drula E."/>
            <person name="Henrissat B."/>
            <person name="Morin E."/>
            <person name="Kohler A."/>
            <person name="Barry K."/>
            <person name="LaButti K."/>
            <person name="Morin E."/>
            <person name="Salamov A."/>
            <person name="Lipzen A."/>
            <person name="Mereny Z."/>
            <person name="Hegedus B."/>
            <person name="Baldrian P."/>
            <person name="Stursova M."/>
            <person name="Weitz H."/>
            <person name="Taylor A."/>
            <person name="Grigoriev I.V."/>
            <person name="Nagy L.G."/>
            <person name="Martin F."/>
            <person name="Kauserud H."/>
        </authorList>
    </citation>
    <scope>NUCLEOTIDE SEQUENCE</scope>
    <source>
        <strain evidence="2">CBHHK182m</strain>
    </source>
</reference>
<dbReference type="InterPro" id="IPR036047">
    <property type="entry name" value="F-box-like_dom_sf"/>
</dbReference>